<dbReference type="NCBIfam" id="TIGR03694">
    <property type="entry name" value="exosort_acyl"/>
    <property type="match status" value="1"/>
</dbReference>
<dbReference type="SUPFAM" id="SSF55729">
    <property type="entry name" value="Acyl-CoA N-acyltransferases (Nat)"/>
    <property type="match status" value="1"/>
</dbReference>
<evidence type="ECO:0000313" key="3">
    <source>
        <dbReference type="Proteomes" id="UP000664654"/>
    </source>
</evidence>
<dbReference type="AlphaFoldDB" id="A0A939IT11"/>
<proteinExistence type="predicted"/>
<evidence type="ECO:0000256" key="1">
    <source>
        <dbReference type="SAM" id="MobiDB-lite"/>
    </source>
</evidence>
<organism evidence="2 3">
    <name type="scientific">Bowmanella dokdonensis</name>
    <dbReference type="NCBI Taxonomy" id="751969"/>
    <lineage>
        <taxon>Bacteria</taxon>
        <taxon>Pseudomonadati</taxon>
        <taxon>Pseudomonadota</taxon>
        <taxon>Gammaproteobacteria</taxon>
        <taxon>Alteromonadales</taxon>
        <taxon>Alteromonadaceae</taxon>
        <taxon>Bowmanella</taxon>
    </lineage>
</organism>
<gene>
    <name evidence="2" type="ORF">J0A66_18840</name>
</gene>
<protein>
    <submittedName>
        <fullName evidence="2">PEP-CTERM/exosortase system-associated acyltransferase</fullName>
    </submittedName>
</protein>
<name>A0A939IT11_9ALTE</name>
<dbReference type="InterPro" id="IPR016181">
    <property type="entry name" value="Acyl_CoA_acyltransferase"/>
</dbReference>
<evidence type="ECO:0000313" key="2">
    <source>
        <dbReference type="EMBL" id="MBN7827297.1"/>
    </source>
</evidence>
<dbReference type="InterPro" id="IPR022484">
    <property type="entry name" value="PEP-CTERM/exosrtase_acylTfrase"/>
</dbReference>
<comment type="caution">
    <text evidence="2">The sequence shown here is derived from an EMBL/GenBank/DDBJ whole genome shotgun (WGS) entry which is preliminary data.</text>
</comment>
<dbReference type="RefSeq" id="WP_206575409.1">
    <property type="nucleotide sequence ID" value="NZ_JAFKCV010000016.1"/>
</dbReference>
<keyword evidence="3" id="KW-1185">Reference proteome</keyword>
<keyword evidence="2" id="KW-0012">Acyltransferase</keyword>
<dbReference type="GO" id="GO:0016746">
    <property type="term" value="F:acyltransferase activity"/>
    <property type="evidence" value="ECO:0007669"/>
    <property type="project" value="UniProtKB-KW"/>
</dbReference>
<dbReference type="Gene3D" id="3.40.630.30">
    <property type="match status" value="1"/>
</dbReference>
<feature type="region of interest" description="Disordered" evidence="1">
    <location>
        <begin position="270"/>
        <end position="292"/>
    </location>
</feature>
<dbReference type="EMBL" id="JAFKCV010000016">
    <property type="protein sequence ID" value="MBN7827297.1"/>
    <property type="molecule type" value="Genomic_DNA"/>
</dbReference>
<sequence>MSSSTLRKITKLPIIGPLARTLLKYVAGREAGNISYHFSRYLQPKFAGQSALKEEVYRIRHQVYCEELKFEPENADKQERDDFDQHAYHCVIQHKPSGNYAGTVRVVYSHSPEQLLPIEKYCSEAISAEETAPWDFPREKICEISRLAVPAQFRRRQMDKFKGAAVGVINESTYSEAELRCFPFIAVGLYLAGASIALEEGIEHCFVMMEPRLARSLKLVGIPFKQIGPVVDYHGKRAPYYISREVLLNSLPSGFQKLLNYVQHEISTQMQDLPPKRARQSRPTDLPHAAIR</sequence>
<accession>A0A939IT11</accession>
<reference evidence="2" key="1">
    <citation type="submission" date="2021-03" db="EMBL/GenBank/DDBJ databases">
        <title>novel species isolated from a fishpond in China.</title>
        <authorList>
            <person name="Lu H."/>
            <person name="Cai Z."/>
        </authorList>
    </citation>
    <scope>NUCLEOTIDE SEQUENCE</scope>
    <source>
        <strain evidence="2">JCM 30855</strain>
    </source>
</reference>
<keyword evidence="2" id="KW-0808">Transferase</keyword>
<dbReference type="Proteomes" id="UP000664654">
    <property type="component" value="Unassembled WGS sequence"/>
</dbReference>
<dbReference type="Pfam" id="PF13444">
    <property type="entry name" value="Acetyltransf_5"/>
    <property type="match status" value="1"/>
</dbReference>